<dbReference type="InterPro" id="IPR045864">
    <property type="entry name" value="aa-tRNA-synth_II/BPL/LPL"/>
</dbReference>
<dbReference type="GO" id="GO:0005737">
    <property type="term" value="C:cytoplasm"/>
    <property type="evidence" value="ECO:0007669"/>
    <property type="project" value="UniProtKB-SubCell"/>
</dbReference>
<evidence type="ECO:0000256" key="12">
    <source>
        <dbReference type="ARBA" id="ARBA00049255"/>
    </source>
</evidence>
<keyword evidence="5 13" id="KW-0436">Ligase</keyword>
<evidence type="ECO:0000256" key="2">
    <source>
        <dbReference type="ARBA" id="ARBA00010207"/>
    </source>
</evidence>
<dbReference type="PROSITE" id="PS50862">
    <property type="entry name" value="AA_TRNA_LIGASE_II"/>
    <property type="match status" value="1"/>
</dbReference>
<sequence length="339" mass="39178">MVKIDLKLLKKQAEKEIESAGNAELLNDVSKKYLGKKGELILVLRSLVKLSKDERRKIGSEANKLKDFLKEKIQAKMEEVRFTGISLKESEWIDITIPGKKPFSGHLHPLALTKRKVEEIFQSMGFLIVEGPDMETEWYNFDALNIPKDHPARDVWDTFYLKNKRLLRTHTSPVQVRYMEKNNPPLRIIVPGNVFRHEATDSSHEFQLFQVEGLMVDRNISVANLKAIVGEFFRRFFEKDVKFRLRPDYFPFTEPSFDIAISCFVCQGKGCSVCKGTGWLEVAGAGMVHPNVFKNSKLVPKNWQGWAFGFGLERLAMLKYKINDIRLFRSGDLRFLNQF</sequence>
<comment type="subunit">
    <text evidence="3 13">Tetramer of two alpha and two beta subunits.</text>
</comment>
<evidence type="ECO:0000256" key="3">
    <source>
        <dbReference type="ARBA" id="ARBA00011209"/>
    </source>
</evidence>
<dbReference type="GO" id="GO:0000287">
    <property type="term" value="F:magnesium ion binding"/>
    <property type="evidence" value="ECO:0007669"/>
    <property type="project" value="UniProtKB-UniRule"/>
</dbReference>
<evidence type="ECO:0000256" key="9">
    <source>
        <dbReference type="ARBA" id="ARBA00022842"/>
    </source>
</evidence>
<dbReference type="GO" id="GO:0006432">
    <property type="term" value="P:phenylalanyl-tRNA aminoacylation"/>
    <property type="evidence" value="ECO:0007669"/>
    <property type="project" value="UniProtKB-UniRule"/>
</dbReference>
<dbReference type="InterPro" id="IPR002319">
    <property type="entry name" value="Phenylalanyl-tRNA_Synthase"/>
</dbReference>
<comment type="catalytic activity">
    <reaction evidence="12 13">
        <text>tRNA(Phe) + L-phenylalanine + ATP = L-phenylalanyl-tRNA(Phe) + AMP + diphosphate + H(+)</text>
        <dbReference type="Rhea" id="RHEA:19413"/>
        <dbReference type="Rhea" id="RHEA-COMP:9668"/>
        <dbReference type="Rhea" id="RHEA-COMP:9699"/>
        <dbReference type="ChEBI" id="CHEBI:15378"/>
        <dbReference type="ChEBI" id="CHEBI:30616"/>
        <dbReference type="ChEBI" id="CHEBI:33019"/>
        <dbReference type="ChEBI" id="CHEBI:58095"/>
        <dbReference type="ChEBI" id="CHEBI:78442"/>
        <dbReference type="ChEBI" id="CHEBI:78531"/>
        <dbReference type="ChEBI" id="CHEBI:456215"/>
        <dbReference type="EC" id="6.1.1.20"/>
    </reaction>
</comment>
<dbReference type="CDD" id="cd00496">
    <property type="entry name" value="PheRS_alpha_core"/>
    <property type="match status" value="1"/>
</dbReference>
<evidence type="ECO:0000256" key="6">
    <source>
        <dbReference type="ARBA" id="ARBA00022723"/>
    </source>
</evidence>
<reference evidence="15 16" key="1">
    <citation type="journal article" date="2016" name="Nat. Commun.">
        <title>Thousands of microbial genomes shed light on interconnected biogeochemical processes in an aquifer system.</title>
        <authorList>
            <person name="Anantharaman K."/>
            <person name="Brown C.T."/>
            <person name="Hug L.A."/>
            <person name="Sharon I."/>
            <person name="Castelle C.J."/>
            <person name="Probst A.J."/>
            <person name="Thomas B.C."/>
            <person name="Singh A."/>
            <person name="Wilkins M.J."/>
            <person name="Karaoz U."/>
            <person name="Brodie E.L."/>
            <person name="Williams K.H."/>
            <person name="Hubbard S.S."/>
            <person name="Banfield J.F."/>
        </authorList>
    </citation>
    <scope>NUCLEOTIDE SEQUENCE [LARGE SCALE GENOMIC DNA]</scope>
</reference>
<dbReference type="Pfam" id="PF01409">
    <property type="entry name" value="tRNA-synt_2d"/>
    <property type="match status" value="1"/>
</dbReference>
<organism evidence="15 16">
    <name type="scientific">Candidatus Nealsonbacteria bacterium RBG_13_38_11</name>
    <dbReference type="NCBI Taxonomy" id="1801662"/>
    <lineage>
        <taxon>Bacteria</taxon>
        <taxon>Candidatus Nealsoniibacteriota</taxon>
    </lineage>
</organism>
<evidence type="ECO:0000256" key="5">
    <source>
        <dbReference type="ARBA" id="ARBA00022598"/>
    </source>
</evidence>
<dbReference type="HAMAP" id="MF_00281">
    <property type="entry name" value="Phe_tRNA_synth_alpha1"/>
    <property type="match status" value="1"/>
</dbReference>
<evidence type="ECO:0000256" key="4">
    <source>
        <dbReference type="ARBA" id="ARBA00022490"/>
    </source>
</evidence>
<dbReference type="InterPro" id="IPR006195">
    <property type="entry name" value="aa-tRNA-synth_II"/>
</dbReference>
<proteinExistence type="inferred from homology"/>
<gene>
    <name evidence="13" type="primary">pheS</name>
    <name evidence="15" type="ORF">A2Z68_01605</name>
</gene>
<evidence type="ECO:0000313" key="15">
    <source>
        <dbReference type="EMBL" id="OGZ19306.1"/>
    </source>
</evidence>
<dbReference type="Pfam" id="PF02912">
    <property type="entry name" value="Phe_tRNA-synt_N"/>
    <property type="match status" value="1"/>
</dbReference>
<keyword evidence="10 13" id="KW-0648">Protein biosynthesis</keyword>
<keyword evidence="7 13" id="KW-0547">Nucleotide-binding</keyword>
<protein>
    <recommendedName>
        <fullName evidence="13">Phenylalanine--tRNA ligase alpha subunit</fullName>
        <ecNumber evidence="13">6.1.1.20</ecNumber>
    </recommendedName>
    <alternativeName>
        <fullName evidence="13">Phenylalanyl-tRNA synthetase alpha subunit</fullName>
        <shortName evidence="13">PheRS</shortName>
    </alternativeName>
</protein>
<accession>A0A1G2E0B8</accession>
<keyword evidence="4 13" id="KW-0963">Cytoplasm</keyword>
<dbReference type="GO" id="GO:0000049">
    <property type="term" value="F:tRNA binding"/>
    <property type="evidence" value="ECO:0007669"/>
    <property type="project" value="InterPro"/>
</dbReference>
<dbReference type="EMBL" id="MHLX01000006">
    <property type="protein sequence ID" value="OGZ19306.1"/>
    <property type="molecule type" value="Genomic_DNA"/>
</dbReference>
<dbReference type="SUPFAM" id="SSF55681">
    <property type="entry name" value="Class II aaRS and biotin synthetases"/>
    <property type="match status" value="1"/>
</dbReference>
<dbReference type="Gene3D" id="3.30.930.10">
    <property type="entry name" value="Bira Bifunctional Protein, Domain 2"/>
    <property type="match status" value="1"/>
</dbReference>
<keyword evidence="8 13" id="KW-0067">ATP-binding</keyword>
<dbReference type="EC" id="6.1.1.20" evidence="13"/>
<comment type="caution">
    <text evidence="15">The sequence shown here is derived from an EMBL/GenBank/DDBJ whole genome shotgun (WGS) entry which is preliminary data.</text>
</comment>
<comment type="subcellular location">
    <subcellularLocation>
        <location evidence="1 13">Cytoplasm</location>
    </subcellularLocation>
</comment>
<dbReference type="AlphaFoldDB" id="A0A1G2E0B8"/>
<dbReference type="InterPro" id="IPR004529">
    <property type="entry name" value="Phe-tRNA-synth_IIc_asu"/>
</dbReference>
<evidence type="ECO:0000256" key="13">
    <source>
        <dbReference type="HAMAP-Rule" id="MF_00281"/>
    </source>
</evidence>
<dbReference type="SUPFAM" id="SSF46589">
    <property type="entry name" value="tRNA-binding arm"/>
    <property type="match status" value="1"/>
</dbReference>
<dbReference type="PANTHER" id="PTHR11538">
    <property type="entry name" value="PHENYLALANYL-TRNA SYNTHETASE"/>
    <property type="match status" value="1"/>
</dbReference>
<evidence type="ECO:0000256" key="8">
    <source>
        <dbReference type="ARBA" id="ARBA00022840"/>
    </source>
</evidence>
<evidence type="ECO:0000256" key="1">
    <source>
        <dbReference type="ARBA" id="ARBA00004496"/>
    </source>
</evidence>
<keyword evidence="9 13" id="KW-0460">Magnesium</keyword>
<dbReference type="GO" id="GO:0004826">
    <property type="term" value="F:phenylalanine-tRNA ligase activity"/>
    <property type="evidence" value="ECO:0007669"/>
    <property type="project" value="UniProtKB-UniRule"/>
</dbReference>
<dbReference type="NCBIfam" id="TIGR00468">
    <property type="entry name" value="pheS"/>
    <property type="match status" value="1"/>
</dbReference>
<evidence type="ECO:0000313" key="16">
    <source>
        <dbReference type="Proteomes" id="UP000176662"/>
    </source>
</evidence>
<evidence type="ECO:0000256" key="7">
    <source>
        <dbReference type="ARBA" id="ARBA00022741"/>
    </source>
</evidence>
<feature type="domain" description="Aminoacyl-transfer RNA synthetases class-II family profile" evidence="14">
    <location>
        <begin position="114"/>
        <end position="318"/>
    </location>
</feature>
<name>A0A1G2E0B8_9BACT</name>
<dbReference type="GO" id="GO:0005524">
    <property type="term" value="F:ATP binding"/>
    <property type="evidence" value="ECO:0007669"/>
    <property type="project" value="UniProtKB-UniRule"/>
</dbReference>
<dbReference type="Proteomes" id="UP000176662">
    <property type="component" value="Unassembled WGS sequence"/>
</dbReference>
<evidence type="ECO:0000259" key="14">
    <source>
        <dbReference type="PROSITE" id="PS50862"/>
    </source>
</evidence>
<comment type="cofactor">
    <cofactor evidence="13">
        <name>Mg(2+)</name>
        <dbReference type="ChEBI" id="CHEBI:18420"/>
    </cofactor>
    <text evidence="13">Binds 2 magnesium ions per tetramer.</text>
</comment>
<evidence type="ECO:0000256" key="10">
    <source>
        <dbReference type="ARBA" id="ARBA00022917"/>
    </source>
</evidence>
<keyword evidence="6 13" id="KW-0479">Metal-binding</keyword>
<dbReference type="InterPro" id="IPR022911">
    <property type="entry name" value="Phe_tRNA_ligase_alpha1_bac"/>
</dbReference>
<dbReference type="PANTHER" id="PTHR11538:SF41">
    <property type="entry name" value="PHENYLALANINE--TRNA LIGASE, MITOCHONDRIAL"/>
    <property type="match status" value="1"/>
</dbReference>
<feature type="binding site" evidence="13">
    <location>
        <position position="254"/>
    </location>
    <ligand>
        <name>Mg(2+)</name>
        <dbReference type="ChEBI" id="CHEBI:18420"/>
        <note>shared with beta subunit</note>
    </ligand>
</feature>
<dbReference type="FunFam" id="3.30.930.10:FF:000089">
    <property type="entry name" value="Phenylalanine--tRNA ligase alpha subunit"/>
    <property type="match status" value="1"/>
</dbReference>
<dbReference type="InterPro" id="IPR010978">
    <property type="entry name" value="tRNA-bd_arm"/>
</dbReference>
<dbReference type="InterPro" id="IPR004188">
    <property type="entry name" value="Phe-tRNA_ligase_II_N"/>
</dbReference>
<keyword evidence="11 13" id="KW-0030">Aminoacyl-tRNA synthetase</keyword>
<evidence type="ECO:0000256" key="11">
    <source>
        <dbReference type="ARBA" id="ARBA00023146"/>
    </source>
</evidence>
<comment type="similarity">
    <text evidence="2 13">Belongs to the class-II aminoacyl-tRNA synthetase family. Phe-tRNA synthetase alpha subunit type 1 subfamily.</text>
</comment>